<sequence>MKSNMMIMSNVGMMNNHVRFLPIAIGMSYKNQIIYT</sequence>
<organism evidence="1 2">
    <name type="scientific">Algoriphagus aquimarinus</name>
    <dbReference type="NCBI Taxonomy" id="237018"/>
    <lineage>
        <taxon>Bacteria</taxon>
        <taxon>Pseudomonadati</taxon>
        <taxon>Bacteroidota</taxon>
        <taxon>Cytophagia</taxon>
        <taxon>Cytophagales</taxon>
        <taxon>Cyclobacteriaceae</taxon>
        <taxon>Algoriphagus</taxon>
    </lineage>
</organism>
<dbReference type="AlphaFoldDB" id="A0A1I0X6J3"/>
<dbReference type="Proteomes" id="UP000198790">
    <property type="component" value="Unassembled WGS sequence"/>
</dbReference>
<reference evidence="1 2" key="1">
    <citation type="submission" date="2016-10" db="EMBL/GenBank/DDBJ databases">
        <authorList>
            <person name="de Groot N.N."/>
        </authorList>
    </citation>
    <scope>NUCLEOTIDE SEQUENCE [LARGE SCALE GENOMIC DNA]</scope>
    <source>
        <strain evidence="1 2">DSM 23399</strain>
    </source>
</reference>
<name>A0A1I0X6J3_9BACT</name>
<accession>A0A1I0X6J3</accession>
<dbReference type="EMBL" id="FOKK01000003">
    <property type="protein sequence ID" value="SFA96615.1"/>
    <property type="molecule type" value="Genomic_DNA"/>
</dbReference>
<gene>
    <name evidence="1" type="ORF">SAMN04489723_10312</name>
</gene>
<proteinExistence type="predicted"/>
<protein>
    <submittedName>
        <fullName evidence="1">Uncharacterized protein</fullName>
    </submittedName>
</protein>
<evidence type="ECO:0000313" key="2">
    <source>
        <dbReference type="Proteomes" id="UP000198790"/>
    </source>
</evidence>
<evidence type="ECO:0000313" key="1">
    <source>
        <dbReference type="EMBL" id="SFA96615.1"/>
    </source>
</evidence>
<keyword evidence="2" id="KW-1185">Reference proteome</keyword>